<organism evidence="2 3">
    <name type="scientific">Dialister hominis</name>
    <dbReference type="NCBI Taxonomy" id="2582419"/>
    <lineage>
        <taxon>Bacteria</taxon>
        <taxon>Bacillati</taxon>
        <taxon>Bacillota</taxon>
        <taxon>Negativicutes</taxon>
        <taxon>Veillonellales</taxon>
        <taxon>Veillonellaceae</taxon>
        <taxon>Dialister</taxon>
    </lineage>
</organism>
<dbReference type="EMBL" id="AP019697">
    <property type="protein sequence ID" value="BBK26201.1"/>
    <property type="molecule type" value="Genomic_DNA"/>
</dbReference>
<dbReference type="RefSeq" id="WP_157952057.1">
    <property type="nucleotide sequence ID" value="NZ_AP019697.1"/>
</dbReference>
<sequence>MKKGITYNEESFEEDRRLVRLWKEGDRDAAEELLRKYDPLICREAASAREEDREDLRQELRLAFLEISKAYDEKKKIYYAYFMKIRLHYAKVDYIDQDNRRRGKDTAWPEGFDPADEKEEAPDMKDLLLFVKDLPLGPVERTLLDSILAGDPNNVQMKKIHKKRSGYYSAKARLVDILRQHKEELREILK</sequence>
<gene>
    <name evidence="2" type="ORF">Dia5BBH33_21360</name>
</gene>
<proteinExistence type="predicted"/>
<dbReference type="GO" id="GO:0006352">
    <property type="term" value="P:DNA-templated transcription initiation"/>
    <property type="evidence" value="ECO:0007669"/>
    <property type="project" value="InterPro"/>
</dbReference>
<name>A0A8D5A6S6_9FIRM</name>
<dbReference type="Gene3D" id="1.10.1740.10">
    <property type="match status" value="1"/>
</dbReference>
<dbReference type="InterPro" id="IPR013325">
    <property type="entry name" value="RNA_pol_sigma_r2"/>
</dbReference>
<dbReference type="Pfam" id="PF12645">
    <property type="entry name" value="HTH_16"/>
    <property type="match status" value="1"/>
</dbReference>
<dbReference type="GO" id="GO:0003700">
    <property type="term" value="F:DNA-binding transcription factor activity"/>
    <property type="evidence" value="ECO:0007669"/>
    <property type="project" value="InterPro"/>
</dbReference>
<dbReference type="AlphaFoldDB" id="A0A8D5A6S6"/>
<keyword evidence="3" id="KW-1185">Reference proteome</keyword>
<evidence type="ECO:0000313" key="2">
    <source>
        <dbReference type="EMBL" id="BBK26201.1"/>
    </source>
</evidence>
<dbReference type="KEGG" id="dho:Dia5BBH33_21360"/>
<dbReference type="Proteomes" id="UP000320585">
    <property type="component" value="Chromosome"/>
</dbReference>
<dbReference type="InterPro" id="IPR024760">
    <property type="entry name" value="HTH_dom_conjug_TS-like"/>
</dbReference>
<dbReference type="GeneID" id="92717328"/>
<evidence type="ECO:0000259" key="1">
    <source>
        <dbReference type="Pfam" id="PF12645"/>
    </source>
</evidence>
<evidence type="ECO:0000313" key="3">
    <source>
        <dbReference type="Proteomes" id="UP000320585"/>
    </source>
</evidence>
<protein>
    <recommendedName>
        <fullName evidence="1">Helix-turn-helix conjugative transposon-like domain-containing protein</fullName>
    </recommendedName>
</protein>
<reference evidence="3" key="1">
    <citation type="submission" date="2019-05" db="EMBL/GenBank/DDBJ databases">
        <title>Complete genome sequencing of Dialister sp. strain 5BBH33.</title>
        <authorList>
            <person name="Sakamoto M."/>
            <person name="Murakami T."/>
            <person name="Mori H."/>
        </authorList>
    </citation>
    <scope>NUCLEOTIDE SEQUENCE [LARGE SCALE GENOMIC DNA]</scope>
    <source>
        <strain evidence="3">5BBH33</strain>
    </source>
</reference>
<accession>A0A8D5A6S6</accession>
<feature type="domain" description="Helix-turn-helix conjugative transposon-like" evidence="1">
    <location>
        <begin position="23"/>
        <end position="66"/>
    </location>
</feature>
<dbReference type="SUPFAM" id="SSF88946">
    <property type="entry name" value="Sigma2 domain of RNA polymerase sigma factors"/>
    <property type="match status" value="1"/>
</dbReference>